<dbReference type="SUPFAM" id="SSF81301">
    <property type="entry name" value="Nucleotidyltransferase"/>
    <property type="match status" value="1"/>
</dbReference>
<dbReference type="RefSeq" id="WP_218252416.1">
    <property type="nucleotide sequence ID" value="NZ_JABXWD010000150.1"/>
</dbReference>
<evidence type="ECO:0000259" key="1">
    <source>
        <dbReference type="Pfam" id="PF18765"/>
    </source>
</evidence>
<comment type="caution">
    <text evidence="2">The sequence shown here is derived from an EMBL/GenBank/DDBJ whole genome shotgun (WGS) entry which is preliminary data.</text>
</comment>
<dbReference type="InterPro" id="IPR041633">
    <property type="entry name" value="Polbeta"/>
</dbReference>
<dbReference type="EMBL" id="JABXWD010000150">
    <property type="protein sequence ID" value="MBV6341786.1"/>
    <property type="molecule type" value="Genomic_DNA"/>
</dbReference>
<dbReference type="PANTHER" id="PTHR33933:SF1">
    <property type="entry name" value="PROTEIN ADENYLYLTRANSFERASE MNTA-RELATED"/>
    <property type="match status" value="1"/>
</dbReference>
<dbReference type="Proteomes" id="UP001196980">
    <property type="component" value="Unassembled WGS sequence"/>
</dbReference>
<dbReference type="InterPro" id="IPR052548">
    <property type="entry name" value="Type_VII_TA_antitoxin"/>
</dbReference>
<dbReference type="PANTHER" id="PTHR33933">
    <property type="entry name" value="NUCLEOTIDYLTRANSFERASE"/>
    <property type="match status" value="1"/>
</dbReference>
<sequence>METSDPILAKFHVALVDIYGERLERVVLFGSRARGDEHEDSDYDVAVFLKSLPDRWAELDRLARLRVSFIDDAGVFFDAKPYSATAYQESSPLMREIRQEGLDL</sequence>
<evidence type="ECO:0000313" key="3">
    <source>
        <dbReference type="Proteomes" id="UP001196980"/>
    </source>
</evidence>
<protein>
    <submittedName>
        <fullName evidence="2">Nucleotidyltransferase domain-containing protein</fullName>
    </submittedName>
</protein>
<keyword evidence="3" id="KW-1185">Reference proteome</keyword>
<proteinExistence type="predicted"/>
<reference evidence="2 3" key="1">
    <citation type="journal article" date="2020" name="J Geophys Res Biogeosci">
        <title>Magnetotaxis as an Adaptation to Enable Bacterial Shuttling of Microbial Sulfur and Sulfur Cycling Across Aquatic Oxic#Anoxic Interfaces.</title>
        <authorList>
            <person name="Li J."/>
            <person name="Liu P."/>
            <person name="Wang J."/>
            <person name="Roberts A.P."/>
            <person name="Pan Y."/>
        </authorList>
    </citation>
    <scope>NUCLEOTIDE SEQUENCE [LARGE SCALE GENOMIC DNA]</scope>
    <source>
        <strain evidence="2 3">MYR-1_YQ</strain>
    </source>
</reference>
<dbReference type="InterPro" id="IPR043519">
    <property type="entry name" value="NT_sf"/>
</dbReference>
<organism evidence="2 3">
    <name type="scientific">Candidatus Magnetobacterium casense</name>
    <dbReference type="NCBI Taxonomy" id="1455061"/>
    <lineage>
        <taxon>Bacteria</taxon>
        <taxon>Pseudomonadati</taxon>
        <taxon>Nitrospirota</taxon>
        <taxon>Thermodesulfovibrionia</taxon>
        <taxon>Thermodesulfovibrionales</taxon>
        <taxon>Candidatus Magnetobacteriaceae</taxon>
        <taxon>Candidatus Magnetobacterium</taxon>
    </lineage>
</organism>
<accession>A0ABS6RYY6</accession>
<dbReference type="Pfam" id="PF18765">
    <property type="entry name" value="Polbeta"/>
    <property type="match status" value="1"/>
</dbReference>
<feature type="domain" description="Polymerase beta nucleotidyltransferase" evidence="1">
    <location>
        <begin position="22"/>
        <end position="56"/>
    </location>
</feature>
<gene>
    <name evidence="2" type="ORF">HWQ67_09335</name>
</gene>
<name>A0ABS6RYY6_9BACT</name>
<dbReference type="Gene3D" id="3.30.460.10">
    <property type="entry name" value="Beta Polymerase, domain 2"/>
    <property type="match status" value="1"/>
</dbReference>
<dbReference type="CDD" id="cd05403">
    <property type="entry name" value="NT_KNTase_like"/>
    <property type="match status" value="1"/>
</dbReference>
<evidence type="ECO:0000313" key="2">
    <source>
        <dbReference type="EMBL" id="MBV6341786.1"/>
    </source>
</evidence>